<organism evidence="1 2">
    <name type="scientific">Setaria digitata</name>
    <dbReference type="NCBI Taxonomy" id="48799"/>
    <lineage>
        <taxon>Eukaryota</taxon>
        <taxon>Metazoa</taxon>
        <taxon>Ecdysozoa</taxon>
        <taxon>Nematoda</taxon>
        <taxon>Chromadorea</taxon>
        <taxon>Rhabditida</taxon>
        <taxon>Spirurina</taxon>
        <taxon>Spiruromorpha</taxon>
        <taxon>Filarioidea</taxon>
        <taxon>Setariidae</taxon>
        <taxon>Setaria</taxon>
    </lineage>
</organism>
<evidence type="ECO:0000313" key="1">
    <source>
        <dbReference type="Proteomes" id="UP000887581"/>
    </source>
</evidence>
<protein>
    <submittedName>
        <fullName evidence="2">Uncharacterized protein</fullName>
    </submittedName>
</protein>
<name>A0A915PRE6_9BILA</name>
<dbReference type="AlphaFoldDB" id="A0A915PRE6"/>
<dbReference type="Proteomes" id="UP000887581">
    <property type="component" value="Unplaced"/>
</dbReference>
<dbReference type="WBParaSite" id="sdigi.contig21.g1810.t1">
    <property type="protein sequence ID" value="sdigi.contig21.g1810.t1"/>
    <property type="gene ID" value="sdigi.contig21.g1810"/>
</dbReference>
<proteinExistence type="predicted"/>
<accession>A0A915PRE6</accession>
<keyword evidence="1" id="KW-1185">Reference proteome</keyword>
<reference evidence="2" key="1">
    <citation type="submission" date="2022-11" db="UniProtKB">
        <authorList>
            <consortium name="WormBaseParasite"/>
        </authorList>
    </citation>
    <scope>IDENTIFICATION</scope>
</reference>
<sequence>MSSIQKSQHFGVAVQHTKQSTVVTSHDNNLMVENHVTHVKEMTVANGNDTVSASGIRYSEWRTIQGTGLIKPRAKQVLSTVALKVIKRHVVV</sequence>
<evidence type="ECO:0000313" key="2">
    <source>
        <dbReference type="WBParaSite" id="sdigi.contig21.g1810.t1"/>
    </source>
</evidence>